<evidence type="ECO:0000256" key="3">
    <source>
        <dbReference type="SAM" id="Phobius"/>
    </source>
</evidence>
<feature type="compositionally biased region" description="Acidic residues" evidence="2">
    <location>
        <begin position="397"/>
        <end position="408"/>
    </location>
</feature>
<feature type="compositionally biased region" description="Basic and acidic residues" evidence="2">
    <location>
        <begin position="379"/>
        <end position="396"/>
    </location>
</feature>
<feature type="compositionally biased region" description="Basic and acidic residues" evidence="2">
    <location>
        <begin position="306"/>
        <end position="316"/>
    </location>
</feature>
<keyword evidence="3" id="KW-0812">Transmembrane</keyword>
<proteinExistence type="predicted"/>
<keyword evidence="1" id="KW-0175">Coiled coil</keyword>
<feature type="transmembrane region" description="Helical" evidence="3">
    <location>
        <begin position="39"/>
        <end position="61"/>
    </location>
</feature>
<dbReference type="EMBL" id="CAXKWB010001637">
    <property type="protein sequence ID" value="CAL4065008.1"/>
    <property type="molecule type" value="Genomic_DNA"/>
</dbReference>
<feature type="coiled-coil region" evidence="1">
    <location>
        <begin position="76"/>
        <end position="257"/>
    </location>
</feature>
<name>A0AAV2PWE1_MEGNR</name>
<dbReference type="AlphaFoldDB" id="A0AAV2PWE1"/>
<protein>
    <submittedName>
        <fullName evidence="4">Uncharacterized protein</fullName>
    </submittedName>
</protein>
<keyword evidence="3" id="KW-0472">Membrane</keyword>
<comment type="caution">
    <text evidence="4">The sequence shown here is derived from an EMBL/GenBank/DDBJ whole genome shotgun (WGS) entry which is preliminary data.</text>
</comment>
<evidence type="ECO:0000256" key="2">
    <source>
        <dbReference type="SAM" id="MobiDB-lite"/>
    </source>
</evidence>
<accession>A0AAV2PWE1</accession>
<dbReference type="Proteomes" id="UP001497623">
    <property type="component" value="Unassembled WGS sequence"/>
</dbReference>
<organism evidence="4 5">
    <name type="scientific">Meganyctiphanes norvegica</name>
    <name type="common">Northern krill</name>
    <name type="synonym">Thysanopoda norvegica</name>
    <dbReference type="NCBI Taxonomy" id="48144"/>
    <lineage>
        <taxon>Eukaryota</taxon>
        <taxon>Metazoa</taxon>
        <taxon>Ecdysozoa</taxon>
        <taxon>Arthropoda</taxon>
        <taxon>Crustacea</taxon>
        <taxon>Multicrustacea</taxon>
        <taxon>Malacostraca</taxon>
        <taxon>Eumalacostraca</taxon>
        <taxon>Eucarida</taxon>
        <taxon>Euphausiacea</taxon>
        <taxon>Euphausiidae</taxon>
        <taxon>Meganyctiphanes</taxon>
    </lineage>
</organism>
<feature type="compositionally biased region" description="Basic and acidic residues" evidence="2">
    <location>
        <begin position="411"/>
        <end position="420"/>
    </location>
</feature>
<feature type="region of interest" description="Disordered" evidence="2">
    <location>
        <begin position="278"/>
        <end position="420"/>
    </location>
</feature>
<sequence>MRPEDVRGRLWKDSPSFYKLLIPNTVAGHRFRQVRMANYGQFIAVALAMVTTVLFINYRILNSRLSEEQLTHQLTKRNFEATVEDQLSKIRDLQAEDERSRSTIESLKSQLDESTASVSRLKSQLEEKSAQYEDSVTQIKQLSDSLESSSIRNDDSTKEIIGLQNLVENLKDNETNLIGAIEEDQRQMLDLQEQILTIGGGKDILIKENEDLKATVDTLKKDNSNMKNDLQNSIGERDVLNKENVDLKSQLQNIHDKAEALGTQKEEVVEPAQMGVIAAPAPNQPSDTVQEVKSPVEDSQVIAEPKVPERPEDKPLELPQLPHAGERDSNLPVNHVPGIRIVRDADETNQLGVANEHYNHDQYVDDPEEEQDEQDNEQQVEHYKEDQAVDHDREQEGEQDGEQDEEPDYGPVKRDFNDEN</sequence>
<evidence type="ECO:0000313" key="4">
    <source>
        <dbReference type="EMBL" id="CAL4065008.1"/>
    </source>
</evidence>
<feature type="compositionally biased region" description="Acidic residues" evidence="2">
    <location>
        <begin position="364"/>
        <end position="378"/>
    </location>
</feature>
<keyword evidence="5" id="KW-1185">Reference proteome</keyword>
<evidence type="ECO:0000256" key="1">
    <source>
        <dbReference type="SAM" id="Coils"/>
    </source>
</evidence>
<evidence type="ECO:0000313" key="5">
    <source>
        <dbReference type="Proteomes" id="UP001497623"/>
    </source>
</evidence>
<gene>
    <name evidence="4" type="ORF">MNOR_LOCUS4466</name>
</gene>
<reference evidence="4 5" key="1">
    <citation type="submission" date="2024-05" db="EMBL/GenBank/DDBJ databases">
        <authorList>
            <person name="Wallberg A."/>
        </authorList>
    </citation>
    <scope>NUCLEOTIDE SEQUENCE [LARGE SCALE GENOMIC DNA]</scope>
</reference>
<keyword evidence="3" id="KW-1133">Transmembrane helix</keyword>